<evidence type="ECO:0000259" key="1">
    <source>
        <dbReference type="SMART" id="SM00331"/>
    </source>
</evidence>
<dbReference type="Pfam" id="PF07228">
    <property type="entry name" value="SpoIIE"/>
    <property type="match status" value="1"/>
</dbReference>
<dbReference type="PANTHER" id="PTHR35801">
    <property type="entry name" value="PHOSPHOSERINE PHOSPHATASE RSBX"/>
    <property type="match status" value="1"/>
</dbReference>
<dbReference type="Gene3D" id="3.30.565.10">
    <property type="entry name" value="Histidine kinase-like ATPase, C-terminal domain"/>
    <property type="match status" value="1"/>
</dbReference>
<dbReference type="Pfam" id="PF13581">
    <property type="entry name" value="HATPase_c_2"/>
    <property type="match status" value="1"/>
</dbReference>
<dbReference type="EMBL" id="LT629690">
    <property type="protein sequence ID" value="SDE98684.1"/>
    <property type="molecule type" value="Genomic_DNA"/>
</dbReference>
<dbReference type="Gene3D" id="3.60.40.10">
    <property type="entry name" value="PPM-type phosphatase domain"/>
    <property type="match status" value="1"/>
</dbReference>
<name>A0A1G7HEE4_9BACT</name>
<reference evidence="2 3" key="1">
    <citation type="submission" date="2016-10" db="EMBL/GenBank/DDBJ databases">
        <authorList>
            <person name="de Groot N.N."/>
        </authorList>
    </citation>
    <scope>NUCLEOTIDE SEQUENCE [LARGE SCALE GENOMIC DNA]</scope>
    <source>
        <strain evidence="2 3">GAS232</strain>
    </source>
</reference>
<dbReference type="InterPro" id="IPR036457">
    <property type="entry name" value="PPM-type-like_dom_sf"/>
</dbReference>
<gene>
    <name evidence="2" type="ORF">SAMN05444167_1036</name>
</gene>
<dbReference type="SUPFAM" id="SSF81606">
    <property type="entry name" value="PP2C-like"/>
    <property type="match status" value="1"/>
</dbReference>
<keyword evidence="2" id="KW-0808">Transferase</keyword>
<feature type="domain" description="PPM-type phosphatase" evidence="1">
    <location>
        <begin position="135"/>
        <end position="325"/>
    </location>
</feature>
<dbReference type="Proteomes" id="UP000182427">
    <property type="component" value="Chromosome I"/>
</dbReference>
<dbReference type="InterPro" id="IPR003594">
    <property type="entry name" value="HATPase_dom"/>
</dbReference>
<dbReference type="InterPro" id="IPR036890">
    <property type="entry name" value="HATPase_C_sf"/>
</dbReference>
<dbReference type="RefSeq" id="WP_083344210.1">
    <property type="nucleotide sequence ID" value="NZ_LT629690.1"/>
</dbReference>
<dbReference type="InterPro" id="IPR039248">
    <property type="entry name" value="Ptase_RsbX"/>
</dbReference>
<dbReference type="AlphaFoldDB" id="A0A1G7HEE4"/>
<sequence length="326" mass="34999">MEPLTQTTVVAIQDQSQVALARRTATEFANIAGLDEQRTSAANIVAVELANNLLQHAGSGQIYFSFSAPSGSFEIVSVDHGRGMTSVNRCLEDGFSTSSTPGLGLGAVQRFASRFGAFSVPNRTTVVSAQMTDARPQFDFGVICIPIQGETLSGDSWAVSEDGSTFLVVDGLGHGIFASDASRMATSIFLKHQSSTPKQLLEMMHSAMRSTRGAAAAIAQINRTERKINFAGIGNIGCMIVGQERNQSLVSHNGTLGHQMRRVQEFQYSYQPSDVLLMQSDGLTTQSKQGIPPHLMSQPPSVIAAFLFSEQLRGRDDATLLVNRLG</sequence>
<evidence type="ECO:0000313" key="3">
    <source>
        <dbReference type="Proteomes" id="UP000182427"/>
    </source>
</evidence>
<dbReference type="GO" id="GO:0016301">
    <property type="term" value="F:kinase activity"/>
    <property type="evidence" value="ECO:0007669"/>
    <property type="project" value="UniProtKB-KW"/>
</dbReference>
<keyword evidence="2" id="KW-0418">Kinase</keyword>
<accession>A0A1G7HEE4</accession>
<evidence type="ECO:0000313" key="2">
    <source>
        <dbReference type="EMBL" id="SDE98684.1"/>
    </source>
</evidence>
<protein>
    <submittedName>
        <fullName evidence="2">Anti-sigma regulatory factor (Ser/Thr protein kinase)</fullName>
    </submittedName>
</protein>
<dbReference type="InterPro" id="IPR001932">
    <property type="entry name" value="PPM-type_phosphatase-like_dom"/>
</dbReference>
<keyword evidence="3" id="KW-1185">Reference proteome</keyword>
<proteinExistence type="predicted"/>
<dbReference type="SMART" id="SM00331">
    <property type="entry name" value="PP2C_SIG"/>
    <property type="match status" value="1"/>
</dbReference>
<organism evidence="2 3">
    <name type="scientific">Terriglobus roseus</name>
    <dbReference type="NCBI Taxonomy" id="392734"/>
    <lineage>
        <taxon>Bacteria</taxon>
        <taxon>Pseudomonadati</taxon>
        <taxon>Acidobacteriota</taxon>
        <taxon>Terriglobia</taxon>
        <taxon>Terriglobales</taxon>
        <taxon>Acidobacteriaceae</taxon>
        <taxon>Terriglobus</taxon>
    </lineage>
</organism>
<dbReference type="OrthoDB" id="9797578at2"/>
<dbReference type="PANTHER" id="PTHR35801:SF1">
    <property type="entry name" value="PHOSPHOSERINE PHOSPHATASE RSBX"/>
    <property type="match status" value="1"/>
</dbReference>
<dbReference type="SUPFAM" id="SSF55874">
    <property type="entry name" value="ATPase domain of HSP90 chaperone/DNA topoisomerase II/histidine kinase"/>
    <property type="match status" value="1"/>
</dbReference>